<feature type="domain" description="NUP210 Ig-like" evidence="3">
    <location>
        <begin position="20"/>
        <end position="109"/>
    </location>
</feature>
<dbReference type="PANTHER" id="PTHR23019">
    <property type="entry name" value="NUCLEAR PORE MEMBRANE GLYCOPROTEIN GP210-RELATED"/>
    <property type="match status" value="1"/>
</dbReference>
<dbReference type="GO" id="GO:0005643">
    <property type="term" value="C:nuclear pore"/>
    <property type="evidence" value="ECO:0007669"/>
    <property type="project" value="TreeGrafter"/>
</dbReference>
<feature type="signal peptide" evidence="1">
    <location>
        <begin position="1"/>
        <end position="18"/>
    </location>
</feature>
<dbReference type="Pfam" id="PF22962">
    <property type="entry name" value="Ig_NUP210_7th"/>
    <property type="match status" value="1"/>
</dbReference>
<sequence>MLIALLVAFSSSLCLVAADFKLSDSKLLLPYYSFNAVNYTLHGSDGACYDWSSATPEVATVAPIYESDSECSKSAFVTAVWQSPHRAVTTIHARVSTTGHIVKCDVIVDNIHRIEIETITQELYLHNTPESLVAVGYDEFGNTFSTLDGVPFEWQIHGDSYSGAGDGHSVLRFLTWTESEYATPPGIAKLEERGLQGSMQLVSGLRTGSAVVGVSLSEPIYSGVKSSQVRLLVMANAQLSPALAYLLPGSRIRLRVRVIQQGSDQDVEEALENLRSVLNTAASSETDLKLPRRRLPTSLIHIVEPAYFGFSLVRLSSSDLDLCKQAFSISNNGTGAKLTSVDSGKSGRDWIMEVGKRYAFVIDLYDQNSHRIYPTDNIRVSLRFPENKMEVVESSENGTYHILRPIDHGPISLEARLHHVIDKNNGVMQVDTPVTGSQEIMIYPPVRIQPSEVILPWPGVTDNSKPLDSDDGFQLQATGGSGHITWVALPGQINLPVDSTTKNIQSRQVVTVTPSGQVSAKAFGEATVVAFSSAHPQLCGAVKVVVTSPSSIRFVPGPAEVVIPEDPHGAARGFTNELSYFEEDSNAITDASVLTVGIAVLDPLGRSMTDCRRLHIPVRPLDRSVLRVLPGRLPPLLKDTINGSSGQIAACVRLLVTGSQIGFTELEAMLDPSESQASNATDSEDEKSTGVLTSRFSVAVYQPIKFLDPISSKTYVATGSTRSMIFSRGPRPWPLEPTGYFSRIAPLVKGTKRVDADGTFPVVIQKPELWKPLNSDDSSEMMGAQPDPVSLLASETKLRPMAFTMQCGKVGVYEFVLQIGNGPSSLNPIPLMMSAKFTIVCDLAERLRLVLYRPNVLLPPGIPACPLLNTSTPEPSDVLAVPNTIPLTIGLAFFTAEGIELDAVDSLSTSISVMDPNSPQLSSPSALVIEPKPTVKIIRSSASRLLGQPSRPYFILKPHTLGSSSGLLTVRAEARSVFPASKSSVSLPTSSLNIRLSPVAKLLPGEHLRLLHHPKTDMSFSVLGGSGYFFVSTNPAKPPSTQSRLRLIPVENLRADSSVANGVPVHSYRIQTERVGQAEIRVVDRCFPSLKSNPTRMEPVVLTLNLEVVGLAALRLQAADQIPLGSQTPVILQAVDSRGEQLPLSLTRFLDVRVHQSSEFSGSEKTQPVLGLPDGDSLTSSHWISSSDFASGPSHMRFNVRGLKLGSATLIASTESFFQDSLKPSTVQSNPIDMQVFAPLSLMPCKFNLLVGAEYELRAVGGPQPALVDFTVNEESDGTKRVSVIRVTKNSVLIRAGATPGSTTIRARAVSVSSRTNVSGWDSDFLDTSIASEVRCTSIRCCFPASFRAHPNDS</sequence>
<evidence type="ECO:0000259" key="5">
    <source>
        <dbReference type="Pfam" id="PF24991"/>
    </source>
</evidence>
<dbReference type="InterPro" id="IPR055099">
    <property type="entry name" value="Ig_NUP210_7th"/>
</dbReference>
<reference evidence="6 7" key="2">
    <citation type="submission" date="2018-11" db="EMBL/GenBank/DDBJ databases">
        <authorList>
            <consortium name="Pathogen Informatics"/>
        </authorList>
    </citation>
    <scope>NUCLEOTIDE SEQUENCE [LARGE SCALE GENOMIC DNA]</scope>
    <source>
        <strain evidence="6 7">Egypt</strain>
    </source>
</reference>
<evidence type="ECO:0000313" key="6">
    <source>
        <dbReference type="EMBL" id="VDP90366.1"/>
    </source>
</evidence>
<gene>
    <name evidence="6" type="ORF">ECPE_LOCUS13094</name>
</gene>
<organism evidence="8">
    <name type="scientific">Echinostoma caproni</name>
    <dbReference type="NCBI Taxonomy" id="27848"/>
    <lineage>
        <taxon>Eukaryota</taxon>
        <taxon>Metazoa</taxon>
        <taxon>Spiralia</taxon>
        <taxon>Lophotrochozoa</taxon>
        <taxon>Platyhelminthes</taxon>
        <taxon>Trematoda</taxon>
        <taxon>Digenea</taxon>
        <taxon>Plagiorchiida</taxon>
        <taxon>Echinostomata</taxon>
        <taxon>Echinostomatoidea</taxon>
        <taxon>Echinostomatidae</taxon>
        <taxon>Echinostoma</taxon>
    </lineage>
</organism>
<feature type="domain" description="NUP210 Ig-like" evidence="2">
    <location>
        <begin position="711"/>
        <end position="842"/>
    </location>
</feature>
<evidence type="ECO:0000259" key="2">
    <source>
        <dbReference type="Pfam" id="PF22962"/>
    </source>
</evidence>
<feature type="domain" description="NUP210 Ig-like" evidence="4">
    <location>
        <begin position="118"/>
        <end position="226"/>
    </location>
</feature>
<evidence type="ECO:0000313" key="7">
    <source>
        <dbReference type="Proteomes" id="UP000272942"/>
    </source>
</evidence>
<evidence type="ECO:0000259" key="4">
    <source>
        <dbReference type="Pfam" id="PF22969"/>
    </source>
</evidence>
<name>A0A183B1K9_9TREM</name>
<dbReference type="EMBL" id="UZAN01054292">
    <property type="protein sequence ID" value="VDP90366.1"/>
    <property type="molecule type" value="Genomic_DNA"/>
</dbReference>
<dbReference type="InterPro" id="IPR055097">
    <property type="entry name" value="Ig_NUP210_2nd"/>
</dbReference>
<dbReference type="Pfam" id="PF22969">
    <property type="entry name" value="Ig_NUP210_2nd"/>
    <property type="match status" value="1"/>
</dbReference>
<dbReference type="Pfam" id="PF24991">
    <property type="entry name" value="Ig_NUP210_4th"/>
    <property type="match status" value="1"/>
</dbReference>
<keyword evidence="7" id="KW-1185">Reference proteome</keyword>
<feature type="chain" id="PRO_5043138280" evidence="1">
    <location>
        <begin position="19"/>
        <end position="1354"/>
    </location>
</feature>
<evidence type="ECO:0000256" key="1">
    <source>
        <dbReference type="SAM" id="SignalP"/>
    </source>
</evidence>
<dbReference type="PANTHER" id="PTHR23019:SF0">
    <property type="entry name" value="NUCLEAR PORE MEMBRANE GLYCOPROTEIN 210"/>
    <property type="match status" value="1"/>
</dbReference>
<dbReference type="InterPro" id="IPR055096">
    <property type="entry name" value="Ig_NUP210_1st"/>
</dbReference>
<accession>A0A183B1K9</accession>
<reference evidence="8" key="1">
    <citation type="submission" date="2016-06" db="UniProtKB">
        <authorList>
            <consortium name="WormBaseParasite"/>
        </authorList>
    </citation>
    <scope>IDENTIFICATION</scope>
</reference>
<feature type="domain" description="NUP210 fourth Ig-like" evidence="5">
    <location>
        <begin position="347"/>
        <end position="424"/>
    </location>
</feature>
<dbReference type="InterPro" id="IPR056897">
    <property type="entry name" value="Ig_NUP210_4th"/>
</dbReference>
<proteinExistence type="predicted"/>
<dbReference type="InterPro" id="IPR045197">
    <property type="entry name" value="NUP210-like"/>
</dbReference>
<dbReference type="Pfam" id="PF22967">
    <property type="entry name" value="Ig_NUP210_1st"/>
    <property type="match status" value="1"/>
</dbReference>
<dbReference type="Proteomes" id="UP000272942">
    <property type="component" value="Unassembled WGS sequence"/>
</dbReference>
<evidence type="ECO:0000259" key="3">
    <source>
        <dbReference type="Pfam" id="PF22967"/>
    </source>
</evidence>
<dbReference type="OrthoDB" id="361283at2759"/>
<dbReference type="WBParaSite" id="ECPE_0001313201-mRNA-1">
    <property type="protein sequence ID" value="ECPE_0001313201-mRNA-1"/>
    <property type="gene ID" value="ECPE_0001313201"/>
</dbReference>
<keyword evidence="1" id="KW-0732">Signal</keyword>
<evidence type="ECO:0000313" key="8">
    <source>
        <dbReference type="WBParaSite" id="ECPE_0001313201-mRNA-1"/>
    </source>
</evidence>
<protein>
    <submittedName>
        <fullName evidence="8">Nuclear pore membrane glycoprotein</fullName>
    </submittedName>
</protein>